<dbReference type="Gene3D" id="2.60.40.10">
    <property type="entry name" value="Immunoglobulins"/>
    <property type="match status" value="1"/>
</dbReference>
<organism evidence="2">
    <name type="scientific">Arion vulgaris</name>
    <dbReference type="NCBI Taxonomy" id="1028688"/>
    <lineage>
        <taxon>Eukaryota</taxon>
        <taxon>Metazoa</taxon>
        <taxon>Spiralia</taxon>
        <taxon>Lophotrochozoa</taxon>
        <taxon>Mollusca</taxon>
        <taxon>Gastropoda</taxon>
        <taxon>Heterobranchia</taxon>
        <taxon>Euthyneura</taxon>
        <taxon>Panpulmonata</taxon>
        <taxon>Eupulmonata</taxon>
        <taxon>Stylommatophora</taxon>
        <taxon>Helicina</taxon>
        <taxon>Arionoidea</taxon>
        <taxon>Arionidae</taxon>
        <taxon>Arion</taxon>
    </lineage>
</organism>
<feature type="non-terminal residue" evidence="2">
    <location>
        <position position="231"/>
    </location>
</feature>
<dbReference type="InterPro" id="IPR007110">
    <property type="entry name" value="Ig-like_dom"/>
</dbReference>
<dbReference type="Pfam" id="PF13895">
    <property type="entry name" value="Ig_2"/>
    <property type="match status" value="1"/>
</dbReference>
<dbReference type="InterPro" id="IPR013783">
    <property type="entry name" value="Ig-like_fold"/>
</dbReference>
<dbReference type="SUPFAM" id="SSF48726">
    <property type="entry name" value="Immunoglobulin"/>
    <property type="match status" value="1"/>
</dbReference>
<dbReference type="AlphaFoldDB" id="A0A0B6YFH4"/>
<evidence type="ECO:0000313" key="2">
    <source>
        <dbReference type="EMBL" id="CEK54295.1"/>
    </source>
</evidence>
<name>A0A0B6YFH4_9EUPU</name>
<protein>
    <recommendedName>
        <fullName evidence="1">Ig-like domain-containing protein</fullName>
    </recommendedName>
</protein>
<feature type="non-terminal residue" evidence="2">
    <location>
        <position position="1"/>
    </location>
</feature>
<proteinExistence type="predicted"/>
<dbReference type="PROSITE" id="PS50835">
    <property type="entry name" value="IG_LIKE"/>
    <property type="match status" value="1"/>
</dbReference>
<evidence type="ECO:0000259" key="1">
    <source>
        <dbReference type="PROSITE" id="PS50835"/>
    </source>
</evidence>
<accession>A0A0B6YFH4</accession>
<sequence length="231" mass="25583">LLVLTYKYADAVTCSNVTNYECTLTDFTLNKCNDNNVCDCNNGFPIKYGCAKKLDRPSIGLLDSTRTNVVVSNANATLVCRTTIDNVEDYKFVWTLDNEVINGSEKQEYTIYFADSSNVGVYSCQMKYNQYNASDESYDFSLTLLTNVTVVKPIVNDVPEAAANGSTYNVTCSQIPVGTDPEFLIDKVLQVNNQFEVEKDGNLTCRINDTSSDSDPVRTPKIVDDIGSVKL</sequence>
<dbReference type="EMBL" id="HACG01007430">
    <property type="protein sequence ID" value="CEK54295.1"/>
    <property type="molecule type" value="Transcribed_RNA"/>
</dbReference>
<reference evidence="2" key="1">
    <citation type="submission" date="2014-12" db="EMBL/GenBank/DDBJ databases">
        <title>Insight into the proteome of Arion vulgaris.</title>
        <authorList>
            <person name="Aradska J."/>
            <person name="Bulat T."/>
            <person name="Smidak R."/>
            <person name="Sarate P."/>
            <person name="Gangsoo J."/>
            <person name="Sialana F."/>
            <person name="Bilban M."/>
            <person name="Lubec G."/>
        </authorList>
    </citation>
    <scope>NUCLEOTIDE SEQUENCE</scope>
    <source>
        <tissue evidence="2">Skin</tissue>
    </source>
</reference>
<feature type="domain" description="Ig-like" evidence="1">
    <location>
        <begin position="57"/>
        <end position="143"/>
    </location>
</feature>
<gene>
    <name evidence="2" type="primary">ORF22444</name>
</gene>
<dbReference type="InterPro" id="IPR036179">
    <property type="entry name" value="Ig-like_dom_sf"/>
</dbReference>